<keyword evidence="8" id="KW-0449">Lipoprotein</keyword>
<dbReference type="PaxDb" id="5691-EAN80406"/>
<feature type="region of interest" description="Disordered" evidence="9">
    <location>
        <begin position="440"/>
        <end position="462"/>
    </location>
</feature>
<proteinExistence type="predicted"/>
<dbReference type="EMBL" id="CH464491">
    <property type="protein sequence ID" value="EAN80406.1"/>
    <property type="molecule type" value="Genomic_DNA"/>
</dbReference>
<keyword evidence="7" id="KW-0325">Glycoprotein</keyword>
<name>Q381X5_TRYB2</name>
<keyword evidence="5" id="KW-0732">Signal</keyword>
<keyword evidence="12" id="KW-1185">Reference proteome</keyword>
<sequence>MSALLFVVWKHLFCLRDPNISHKLLIFKVRMEKLGILLLATTTFVVGTTTENKENLRNQQEFNQLCRILRLVEGDPGQVVKEPPNLGILIEVLQKMVKATFVKESSYQEAVDAREKWKSTDSTVETKNIMDKQRADDLVRYKITHEKLKKLLAKAKMLVSRIKEERYLAYVSRNAALEKMAKVVYGSSAEKMFRNETEFEKFLANSQGTIVGKTAKETCGMSNDKMKNVSFAGYSLVGDFFCLCVGENNNATLCDKSFSGPREEHKWTKVMFEDKLVDFAAGWFKIRGLCYVNATSGIKDVVTPENISTEIVAFNKMLGRQRDDVQIYRREAESYRQYILGRVEQVGFTDSAICTGEHQHMCVNYAQCLVSNKGIPWQLKLMEAEEDLEDVEKHNMEVHVLIGRLDKLIEKIKKAAEQLSQEMEGIDVAVEKVQLLEEEIEENETTGKSEATAGEFNDNAQPEEGSLDKCEYWGMFSILFGVVAFSLV</sequence>
<evidence type="ECO:0000256" key="4">
    <source>
        <dbReference type="ARBA" id="ARBA00022622"/>
    </source>
</evidence>
<comment type="subcellular location">
    <subcellularLocation>
        <location evidence="2">Cell membrane</location>
        <topology evidence="2">Lipid-anchor</topology>
        <topology evidence="2">GPI-anchor</topology>
    </subcellularLocation>
</comment>
<evidence type="ECO:0000313" key="12">
    <source>
        <dbReference type="Proteomes" id="UP000008524"/>
    </source>
</evidence>
<dbReference type="STRING" id="185431.Q381X5"/>
<evidence type="ECO:0000256" key="8">
    <source>
        <dbReference type="ARBA" id="ARBA00023288"/>
    </source>
</evidence>
<evidence type="ECO:0000256" key="2">
    <source>
        <dbReference type="ARBA" id="ARBA00004609"/>
    </source>
</evidence>
<comment type="function">
    <text evidence="1">VSG forms a coat on the surface of the parasite. The trypanosome evades the immune response of the host by expressing a series of antigenically distinct VSGs from an estimated 1000 VSG genes.</text>
</comment>
<gene>
    <name evidence="11" type="ORF">Tb11.01.6230</name>
</gene>
<reference evidence="11 12" key="1">
    <citation type="journal article" date="2005" name="Science">
        <title>Comparative genomics of trypanosomatid parasitic protozoa.</title>
        <authorList>
            <person name="El-Sayed N.M."/>
            <person name="Myler P.J."/>
            <person name="Blandin G."/>
            <person name="Berriman M."/>
            <person name="Crabtree J."/>
            <person name="Aggarwal G."/>
            <person name="Caler E."/>
            <person name="Renauld H."/>
            <person name="Worthey E.A."/>
            <person name="Hertz-Fowler C."/>
            <person name="Ghedin E."/>
            <person name="Peacock C."/>
            <person name="Bartholomeu D.C."/>
            <person name="Haas B.J."/>
            <person name="Tran A.N."/>
            <person name="Wortman J.R."/>
            <person name="Alsmark U.C."/>
            <person name="Angiuoli S."/>
            <person name="Anupama A."/>
            <person name="Badger J."/>
            <person name="Bringaud F."/>
            <person name="Cadag E."/>
            <person name="Carlton J.M."/>
            <person name="Cerqueira G.C."/>
            <person name="Creasy T."/>
            <person name="Delcher A.L."/>
            <person name="Djikeng A."/>
            <person name="Embley T.M."/>
            <person name="Hauser C."/>
            <person name="Ivens A.C."/>
            <person name="Kummerfeld S.K."/>
            <person name="Pereira-Leal J.B."/>
            <person name="Nilsson D."/>
            <person name="Peterson J."/>
            <person name="Salzberg S.L."/>
            <person name="Shallom J."/>
            <person name="Silva J.C."/>
            <person name="Sundaram J."/>
            <person name="Westenberger S."/>
            <person name="White O."/>
            <person name="Melville S.E."/>
            <person name="Donelson J.E."/>
            <person name="Andersson B."/>
            <person name="Stuart K.D."/>
            <person name="Hall N."/>
        </authorList>
    </citation>
    <scope>NUCLEOTIDE SEQUENCE [LARGE SCALE GENOMIC DNA]</scope>
    <source>
        <strain evidence="11 12">927/4 GUTat10.1</strain>
    </source>
</reference>
<dbReference type="InParanoid" id="Q381X5"/>
<evidence type="ECO:0000256" key="6">
    <source>
        <dbReference type="ARBA" id="ARBA00023136"/>
    </source>
</evidence>
<keyword evidence="6" id="KW-0472">Membrane</keyword>
<evidence type="ECO:0000256" key="7">
    <source>
        <dbReference type="ARBA" id="ARBA00023180"/>
    </source>
</evidence>
<organism evidence="11 12">
    <name type="scientific">Trypanosoma brucei brucei (strain 927/4 GUTat10.1)</name>
    <dbReference type="NCBI Taxonomy" id="185431"/>
    <lineage>
        <taxon>Eukaryota</taxon>
        <taxon>Discoba</taxon>
        <taxon>Euglenozoa</taxon>
        <taxon>Kinetoplastea</taxon>
        <taxon>Metakinetoplastina</taxon>
        <taxon>Trypanosomatida</taxon>
        <taxon>Trypanosomatidae</taxon>
        <taxon>Trypanosoma</taxon>
    </lineage>
</organism>
<keyword evidence="3" id="KW-1003">Cell membrane</keyword>
<dbReference type="KEGG" id="tbr:Tb11.01.6230"/>
<evidence type="ECO:0000256" key="3">
    <source>
        <dbReference type="ARBA" id="ARBA00022475"/>
    </source>
</evidence>
<dbReference type="Proteomes" id="UP000008524">
    <property type="component" value="Chromosome 11"/>
</dbReference>
<reference evidence="11 12" key="2">
    <citation type="journal article" date="2005" name="Science">
        <title>The genome of the African trypanosome Trypanosoma brucei.</title>
        <authorList>
            <person name="Berriman M."/>
            <person name="Ghedin E."/>
            <person name="Hertz-Fowler C."/>
            <person name="Blandin G."/>
            <person name="Renauld H."/>
            <person name="Bartholomeu D.C."/>
            <person name="Lennard N.J."/>
            <person name="Caler E."/>
            <person name="Hamlin N.E."/>
            <person name="Haas B."/>
            <person name="Bohme U."/>
            <person name="Hannick L."/>
            <person name="Aslett M.A."/>
            <person name="Shallom J."/>
            <person name="Marcello L."/>
            <person name="Hou L."/>
            <person name="Wickstead B."/>
            <person name="Alsmark U.C."/>
            <person name="Arrowsmith C."/>
            <person name="Atkin R.J."/>
            <person name="Barron A.J."/>
            <person name="Bringaud F."/>
            <person name="Brooks K."/>
            <person name="Carrington M."/>
            <person name="Cherevach I."/>
            <person name="Chillingworth T.J."/>
            <person name="Churcher C."/>
            <person name="Clark L.N."/>
            <person name="Corton C.H."/>
            <person name="Cronin A."/>
            <person name="Davies R.M."/>
            <person name="Doggett J."/>
            <person name="Djikeng A."/>
            <person name="Feldblyum T."/>
            <person name="Field M.C."/>
            <person name="Fraser A."/>
            <person name="Goodhead I."/>
            <person name="Hance Z."/>
            <person name="Harper D."/>
            <person name="Harris B.R."/>
            <person name="Hauser H."/>
            <person name="Hostetler J."/>
            <person name="Ivens A."/>
            <person name="Jagels K."/>
            <person name="Johnson D."/>
            <person name="Johnson J."/>
            <person name="Jones K."/>
            <person name="Kerhornou A.X."/>
            <person name="Koo H."/>
            <person name="Larke N."/>
            <person name="Landfear S."/>
            <person name="Larkin C."/>
            <person name="Leech V."/>
            <person name="Line A."/>
            <person name="Lord A."/>
            <person name="Macleod A."/>
            <person name="Mooney P.J."/>
            <person name="Moule S."/>
            <person name="Martin D.M."/>
            <person name="Morgan G.W."/>
            <person name="Mungall K."/>
            <person name="Norbertczak H."/>
            <person name="Ormond D."/>
            <person name="Pai G."/>
            <person name="Peacock C.S."/>
            <person name="Peterson J."/>
            <person name="Quail M.A."/>
            <person name="Rabbinowitsch E."/>
            <person name="Rajandream M.A."/>
            <person name="Reitter C."/>
            <person name="Salzberg S.L."/>
            <person name="Sanders M."/>
            <person name="Schobel S."/>
            <person name="Sharp S."/>
            <person name="Simmonds M."/>
            <person name="Simpson A.J."/>
            <person name="Tallon L."/>
            <person name="Turner C.M."/>
            <person name="Tait A."/>
            <person name="Tivey A.R."/>
            <person name="Van Aken S."/>
            <person name="Walker D."/>
            <person name="Wanless D."/>
            <person name="Wang S."/>
            <person name="White B."/>
            <person name="White O."/>
            <person name="Whitehead S."/>
            <person name="Woodward J."/>
            <person name="Wortman J."/>
            <person name="Adams M.D."/>
            <person name="Embley T.M."/>
            <person name="Gull K."/>
            <person name="Ullu E."/>
            <person name="Barry J.D."/>
            <person name="Fairlamb A.H."/>
            <person name="Opperdoes F."/>
            <person name="Barrell B.G."/>
            <person name="Donelson J.E."/>
            <person name="Hall N."/>
            <person name="Fraser C.M."/>
            <person name="Melville S.E."/>
            <person name="El-Sayed N.M."/>
        </authorList>
    </citation>
    <scope>NUCLEOTIDE SEQUENCE [LARGE SCALE GENOMIC DNA]</scope>
    <source>
        <strain evidence="11 12">927/4 GUTat10.1</strain>
    </source>
</reference>
<accession>Q381X5</accession>
<feature type="domain" description="Trypanosome variant surface glycoprotein B-type N-terminal" evidence="10">
    <location>
        <begin position="43"/>
        <end position="405"/>
    </location>
</feature>
<evidence type="ECO:0000256" key="5">
    <source>
        <dbReference type="ARBA" id="ARBA00022729"/>
    </source>
</evidence>
<evidence type="ECO:0000313" key="11">
    <source>
        <dbReference type="EMBL" id="EAN80406.1"/>
    </source>
</evidence>
<dbReference type="GeneID" id="3665338"/>
<dbReference type="AlphaFoldDB" id="Q381X5"/>
<protein>
    <submittedName>
        <fullName evidence="11">Expression site-associated gene 2 (ESAG2) protein, putative</fullName>
    </submittedName>
</protein>
<dbReference type="GO" id="GO:0098552">
    <property type="term" value="C:side of membrane"/>
    <property type="evidence" value="ECO:0007669"/>
    <property type="project" value="UniProtKB-KW"/>
</dbReference>
<dbReference type="RefSeq" id="XP_829518.1">
    <property type="nucleotide sequence ID" value="XM_824425.1"/>
</dbReference>
<keyword evidence="4" id="KW-0336">GPI-anchor</keyword>
<evidence type="ECO:0000259" key="10">
    <source>
        <dbReference type="Pfam" id="PF13206"/>
    </source>
</evidence>
<dbReference type="InterPro" id="IPR025932">
    <property type="entry name" value="Trypano_VSG_B_N_dom"/>
</dbReference>
<dbReference type="GO" id="GO:0005886">
    <property type="term" value="C:plasma membrane"/>
    <property type="evidence" value="ECO:0007669"/>
    <property type="project" value="UniProtKB-SubCell"/>
</dbReference>
<dbReference type="Pfam" id="PF13206">
    <property type="entry name" value="VSG_B"/>
    <property type="match status" value="1"/>
</dbReference>
<evidence type="ECO:0000256" key="9">
    <source>
        <dbReference type="SAM" id="MobiDB-lite"/>
    </source>
</evidence>
<evidence type="ECO:0000256" key="1">
    <source>
        <dbReference type="ARBA" id="ARBA00002523"/>
    </source>
</evidence>